<evidence type="ECO:0000313" key="2">
    <source>
        <dbReference type="EMBL" id="KAF3842611.1"/>
    </source>
</evidence>
<feature type="non-terminal residue" evidence="2">
    <location>
        <position position="99"/>
    </location>
</feature>
<evidence type="ECO:0000256" key="1">
    <source>
        <dbReference type="SAM" id="MobiDB-lite"/>
    </source>
</evidence>
<dbReference type="EMBL" id="JAAKFY010000019">
    <property type="protein sequence ID" value="KAF3842611.1"/>
    <property type="molecule type" value="Genomic_DNA"/>
</dbReference>
<comment type="caution">
    <text evidence="2">The sequence shown here is derived from an EMBL/GenBank/DDBJ whole genome shotgun (WGS) entry which is preliminary data.</text>
</comment>
<proteinExistence type="predicted"/>
<organism evidence="2 3">
    <name type="scientific">Dissostichus mawsoni</name>
    <name type="common">Antarctic cod</name>
    <dbReference type="NCBI Taxonomy" id="36200"/>
    <lineage>
        <taxon>Eukaryota</taxon>
        <taxon>Metazoa</taxon>
        <taxon>Chordata</taxon>
        <taxon>Craniata</taxon>
        <taxon>Vertebrata</taxon>
        <taxon>Euteleostomi</taxon>
        <taxon>Actinopterygii</taxon>
        <taxon>Neopterygii</taxon>
        <taxon>Teleostei</taxon>
        <taxon>Neoteleostei</taxon>
        <taxon>Acanthomorphata</taxon>
        <taxon>Eupercaria</taxon>
        <taxon>Perciformes</taxon>
        <taxon>Notothenioidei</taxon>
        <taxon>Nototheniidae</taxon>
        <taxon>Dissostichus</taxon>
    </lineage>
</organism>
<reference evidence="2 3" key="1">
    <citation type="submission" date="2020-03" db="EMBL/GenBank/DDBJ databases">
        <title>Dissostichus mawsoni Genome sequencing and assembly.</title>
        <authorList>
            <person name="Park H."/>
        </authorList>
    </citation>
    <scope>NUCLEOTIDE SEQUENCE [LARGE SCALE GENOMIC DNA]</scope>
    <source>
        <strain evidence="2">DM0001</strain>
        <tissue evidence="2">Muscle</tissue>
    </source>
</reference>
<feature type="region of interest" description="Disordered" evidence="1">
    <location>
        <begin position="1"/>
        <end position="26"/>
    </location>
</feature>
<accession>A0A7J5Y0J9</accession>
<name>A0A7J5Y0J9_DISMA</name>
<protein>
    <submittedName>
        <fullName evidence="2">Uncharacterized protein</fullName>
    </submittedName>
</protein>
<dbReference type="Proteomes" id="UP000518266">
    <property type="component" value="Unassembled WGS sequence"/>
</dbReference>
<dbReference type="AlphaFoldDB" id="A0A7J5Y0J9"/>
<gene>
    <name evidence="2" type="ORF">F7725_024562</name>
</gene>
<evidence type="ECO:0000313" key="3">
    <source>
        <dbReference type="Proteomes" id="UP000518266"/>
    </source>
</evidence>
<sequence>MSRAVMATWTDADKHDQPESPEEPDVDWEVAADTMEKKRMQGLSSRIRLPFESEDITELQSVFQQIDPNTPVKELLLCREYVAERVALRNTAPLNDTDE</sequence>
<keyword evidence="3" id="KW-1185">Reference proteome</keyword>